<dbReference type="InterPro" id="IPR036770">
    <property type="entry name" value="Ankyrin_rpt-contain_sf"/>
</dbReference>
<dbReference type="SUPFAM" id="SSF48403">
    <property type="entry name" value="Ankyrin repeat"/>
    <property type="match status" value="1"/>
</dbReference>
<sequence>MAPANAMILCNEACRNDDVSLMDQAILVALQAESRHAVEDIIQRGLRRSAARGSVDVLRYVLDHDADVDKLIAKDIMIDDEPLKPSIEVLEMLLAHGWDVNNRGDGRPLLWFVVAYPDLVEWCMDHGANIDVPDPALRLHPDGSEGRLSRPRPTILGAAASSGSIDTFELLREKGAALDRRTLHMAVEKGRDASSERKQRLFAAVQRPLRNGATSCQCR</sequence>
<dbReference type="Gene3D" id="1.25.40.20">
    <property type="entry name" value="Ankyrin repeat-containing domain"/>
    <property type="match status" value="1"/>
</dbReference>
<dbReference type="Proteomes" id="UP001056384">
    <property type="component" value="Chromosome 1"/>
</dbReference>
<protein>
    <submittedName>
        <fullName evidence="1">Ankyrin repeat-containing domain superfamily</fullName>
    </submittedName>
</protein>
<proteinExistence type="predicted"/>
<keyword evidence="2" id="KW-1185">Reference proteome</keyword>
<evidence type="ECO:0000313" key="2">
    <source>
        <dbReference type="Proteomes" id="UP001056384"/>
    </source>
</evidence>
<reference evidence="1" key="1">
    <citation type="submission" date="2022-06" db="EMBL/GenBank/DDBJ databases">
        <title>Complete genome sequences of two strains of the flax pathogen Septoria linicola.</title>
        <authorList>
            <person name="Lapalu N."/>
            <person name="Simon A."/>
            <person name="Demenou B."/>
            <person name="Paumier D."/>
            <person name="Guillot M.-P."/>
            <person name="Gout L."/>
            <person name="Valade R."/>
        </authorList>
    </citation>
    <scope>NUCLEOTIDE SEQUENCE</scope>
    <source>
        <strain evidence="1">SE15195</strain>
    </source>
</reference>
<dbReference type="EMBL" id="CP099418">
    <property type="protein sequence ID" value="USW48645.1"/>
    <property type="molecule type" value="Genomic_DNA"/>
</dbReference>
<organism evidence="1 2">
    <name type="scientific">Septoria linicola</name>
    <dbReference type="NCBI Taxonomy" id="215465"/>
    <lineage>
        <taxon>Eukaryota</taxon>
        <taxon>Fungi</taxon>
        <taxon>Dikarya</taxon>
        <taxon>Ascomycota</taxon>
        <taxon>Pezizomycotina</taxon>
        <taxon>Dothideomycetes</taxon>
        <taxon>Dothideomycetidae</taxon>
        <taxon>Mycosphaerellales</taxon>
        <taxon>Mycosphaerellaceae</taxon>
        <taxon>Septoria</taxon>
    </lineage>
</organism>
<evidence type="ECO:0000313" key="1">
    <source>
        <dbReference type="EMBL" id="USW48645.1"/>
    </source>
</evidence>
<name>A0A9Q9EF72_9PEZI</name>
<gene>
    <name evidence="1" type="ORF">Slin15195_G019640</name>
</gene>
<accession>A0A9Q9EF72</accession>
<dbReference type="AlphaFoldDB" id="A0A9Q9EF72"/>